<dbReference type="Pfam" id="PF09368">
    <property type="entry name" value="Sas10"/>
    <property type="match status" value="1"/>
</dbReference>
<dbReference type="AlphaFoldDB" id="A0AAE1ZAC5"/>
<dbReference type="Proteomes" id="UP001292079">
    <property type="component" value="Unassembled WGS sequence"/>
</dbReference>
<dbReference type="InterPro" id="IPR018972">
    <property type="entry name" value="Sas10_C_dom"/>
</dbReference>
<proteinExistence type="inferred from homology"/>
<feature type="region of interest" description="Disordered" evidence="4">
    <location>
        <begin position="341"/>
        <end position="403"/>
    </location>
</feature>
<evidence type="ECO:0000256" key="2">
    <source>
        <dbReference type="ARBA" id="ARBA00010979"/>
    </source>
</evidence>
<name>A0AAE1ZAC5_SCHME</name>
<organism evidence="6 7">
    <name type="scientific">Schistosoma mekongi</name>
    <name type="common">Parasitic worm</name>
    <dbReference type="NCBI Taxonomy" id="38744"/>
    <lineage>
        <taxon>Eukaryota</taxon>
        <taxon>Metazoa</taxon>
        <taxon>Spiralia</taxon>
        <taxon>Lophotrochozoa</taxon>
        <taxon>Platyhelminthes</taxon>
        <taxon>Trematoda</taxon>
        <taxon>Digenea</taxon>
        <taxon>Strigeidida</taxon>
        <taxon>Schistosomatoidea</taxon>
        <taxon>Schistosomatidae</taxon>
        <taxon>Schistosoma</taxon>
    </lineage>
</organism>
<dbReference type="EMBL" id="JALJAT010000005">
    <property type="protein sequence ID" value="KAK4469814.1"/>
    <property type="molecule type" value="Genomic_DNA"/>
</dbReference>
<evidence type="ECO:0000313" key="6">
    <source>
        <dbReference type="EMBL" id="KAK4469814.1"/>
    </source>
</evidence>
<evidence type="ECO:0000256" key="1">
    <source>
        <dbReference type="ARBA" id="ARBA00004123"/>
    </source>
</evidence>
<dbReference type="PANTHER" id="PTHR13237:SF8">
    <property type="entry name" value="SOMETHING ABOUT SILENCING PROTEIN 10"/>
    <property type="match status" value="1"/>
</dbReference>
<dbReference type="GO" id="GO:0000462">
    <property type="term" value="P:maturation of SSU-rRNA from tricistronic rRNA transcript (SSU-rRNA, 5.8S rRNA, LSU-rRNA)"/>
    <property type="evidence" value="ECO:0007669"/>
    <property type="project" value="TreeGrafter"/>
</dbReference>
<reference evidence="6" key="1">
    <citation type="submission" date="2022-04" db="EMBL/GenBank/DDBJ databases">
        <authorList>
            <person name="Xu L."/>
            <person name="Lv Z."/>
        </authorList>
    </citation>
    <scope>NUCLEOTIDE SEQUENCE</scope>
    <source>
        <strain evidence="6">LV_2022a</strain>
    </source>
</reference>
<feature type="compositionally biased region" description="Polar residues" evidence="4">
    <location>
        <begin position="377"/>
        <end position="397"/>
    </location>
</feature>
<dbReference type="GO" id="GO:0032040">
    <property type="term" value="C:small-subunit processome"/>
    <property type="evidence" value="ECO:0007669"/>
    <property type="project" value="TreeGrafter"/>
</dbReference>
<protein>
    <recommendedName>
        <fullName evidence="5">Sas10 C-terminal domain-containing protein</fullName>
    </recommendedName>
</protein>
<comment type="similarity">
    <text evidence="2">Belongs to the SAS10 family.</text>
</comment>
<evidence type="ECO:0000256" key="3">
    <source>
        <dbReference type="ARBA" id="ARBA00023242"/>
    </source>
</evidence>
<reference evidence="6" key="2">
    <citation type="journal article" date="2023" name="Infect Dis Poverty">
        <title>Chromosome-scale genome of the human blood fluke Schistosoma mekongi and its implications for public health.</title>
        <authorList>
            <person name="Zhou M."/>
            <person name="Xu L."/>
            <person name="Xu D."/>
            <person name="Chen W."/>
            <person name="Khan J."/>
            <person name="Hu Y."/>
            <person name="Huang H."/>
            <person name="Wei H."/>
            <person name="Zhang Y."/>
            <person name="Chusongsang P."/>
            <person name="Tanasarnprasert K."/>
            <person name="Hu X."/>
            <person name="Limpanont Y."/>
            <person name="Lv Z."/>
        </authorList>
    </citation>
    <scope>NUCLEOTIDE SEQUENCE</scope>
    <source>
        <strain evidence="6">LV_2022a</strain>
    </source>
</reference>
<feature type="compositionally biased region" description="Acidic residues" evidence="4">
    <location>
        <begin position="360"/>
        <end position="374"/>
    </location>
</feature>
<comment type="caution">
    <text evidence="6">The sequence shown here is derived from an EMBL/GenBank/DDBJ whole genome shotgun (WGS) entry which is preliminary data.</text>
</comment>
<keyword evidence="7" id="KW-1185">Reference proteome</keyword>
<gene>
    <name evidence="6" type="ORF">MN116_007328</name>
</gene>
<evidence type="ECO:0000256" key="4">
    <source>
        <dbReference type="SAM" id="MobiDB-lite"/>
    </source>
</evidence>
<feature type="region of interest" description="Disordered" evidence="4">
    <location>
        <begin position="1"/>
        <end position="21"/>
    </location>
</feature>
<dbReference type="PANTHER" id="PTHR13237">
    <property type="entry name" value="SOMETHING ABOUT SILENCING PROTEIN 10-RELATED"/>
    <property type="match status" value="1"/>
</dbReference>
<evidence type="ECO:0000313" key="7">
    <source>
        <dbReference type="Proteomes" id="UP001292079"/>
    </source>
</evidence>
<feature type="domain" description="Sas10 C-terminal" evidence="5">
    <location>
        <begin position="400"/>
        <end position="470"/>
    </location>
</feature>
<keyword evidence="3" id="KW-0539">Nucleus</keyword>
<accession>A0AAE1ZAC5</accession>
<evidence type="ECO:0000259" key="5">
    <source>
        <dbReference type="Pfam" id="PF09368"/>
    </source>
</evidence>
<comment type="subcellular location">
    <subcellularLocation>
        <location evidence="1">Nucleus</location>
    </subcellularLocation>
</comment>
<sequence length="473" mass="54520">MNENVGRRKGKPSYYGGDKFDADDEESQKLCISDCRQKQTALCPPFLFKSLSAQLLLTPPDSSELFIITNQSRINLYLQQNQNGLSDTRKYHSNSTHSSVLNSTEVDLVVCKLTNLHVPPFPRNLSSEVSIFRSHGLPLLVWPQSTDKIFIQKYLDDNYPDCGRWFSELNKVMGWLEQKWRPLTQNLGIIAQDTMNSCGDDIKLDKSACIRGLPSNCVAVIYLKKRSTQYEKYASLLKAYFTHRLQYTSGFHHSSIHRELEEHYKERTSCIAEDAGYFNIIGNRLIQVINKALSTGRPYSLNPVTFSSCITDPNMREQCLLALLPENEVKIIKNKKKNTTNKLQRMDSDSQLIDSHSEEDINLSEYDDEDDDEDSKLSASNKNNITDPNATNHSSCGLPNRPISKEIMKNKGIVKYRHKRERNPRVHLRHKYRKATIRYRSRCAPVRKEDKPYAGEFKGIRVNLIKSHKFRKY</sequence>